<dbReference type="InterPro" id="IPR046539">
    <property type="entry name" value="DUF6604"/>
</dbReference>
<evidence type="ECO:0000259" key="2">
    <source>
        <dbReference type="Pfam" id="PF20253"/>
    </source>
</evidence>
<dbReference type="Proteomes" id="UP000799291">
    <property type="component" value="Unassembled WGS sequence"/>
</dbReference>
<evidence type="ECO:0000313" key="3">
    <source>
        <dbReference type="EMBL" id="KAF2689798.1"/>
    </source>
</evidence>
<name>A0A6G1JH76_9PLEO</name>
<proteinExistence type="predicted"/>
<feature type="domain" description="DUF6604" evidence="2">
    <location>
        <begin position="10"/>
        <end position="128"/>
    </location>
</feature>
<evidence type="ECO:0000313" key="4">
    <source>
        <dbReference type="Proteomes" id="UP000799291"/>
    </source>
</evidence>
<sequence>MKSFRPAIQPTHSSTPLSSKSKISCKIFAFAHDEVDPEPDPEDPQYDPGFTAPAPKLSTVVYEPDQSGYALVAVYCLLQDFHALRIYIRQTWYVFEKSEPEFSSDLFSAAATTQGAFEFIHLLVNDLVAKYPNFRSMEEVFNLLVASTEGVIASASDTHAGDNGAIISSPEVAPYQREANSSLVELAKSTYLKIFELLRMRADQELRPSSTGTIPGIEHVLITQLMADLQIMLKDLPIAVVTTIANAVQNLSTLQVSYGDMMLTPIDDPPLSPAIPAWPHVKGQDSANVPKEALTPMKYLVSTDPVFSGPRLLYRLVGHQLDVTEYAGKSPIIAAAHIYNSLR</sequence>
<accession>A0A6G1JH76</accession>
<organism evidence="3 4">
    <name type="scientific">Lentithecium fluviatile CBS 122367</name>
    <dbReference type="NCBI Taxonomy" id="1168545"/>
    <lineage>
        <taxon>Eukaryota</taxon>
        <taxon>Fungi</taxon>
        <taxon>Dikarya</taxon>
        <taxon>Ascomycota</taxon>
        <taxon>Pezizomycotina</taxon>
        <taxon>Dothideomycetes</taxon>
        <taxon>Pleosporomycetidae</taxon>
        <taxon>Pleosporales</taxon>
        <taxon>Massarineae</taxon>
        <taxon>Lentitheciaceae</taxon>
        <taxon>Lentithecium</taxon>
    </lineage>
</organism>
<feature type="compositionally biased region" description="Low complexity" evidence="1">
    <location>
        <begin position="10"/>
        <end position="20"/>
    </location>
</feature>
<evidence type="ECO:0000256" key="1">
    <source>
        <dbReference type="SAM" id="MobiDB-lite"/>
    </source>
</evidence>
<dbReference type="Pfam" id="PF20253">
    <property type="entry name" value="DUF6604"/>
    <property type="match status" value="1"/>
</dbReference>
<protein>
    <recommendedName>
        <fullName evidence="2">DUF6604 domain-containing protein</fullName>
    </recommendedName>
</protein>
<feature type="region of interest" description="Disordered" evidence="1">
    <location>
        <begin position="1"/>
        <end position="20"/>
    </location>
</feature>
<gene>
    <name evidence="3" type="ORF">K458DRAFT_384433</name>
</gene>
<dbReference type="EMBL" id="MU005572">
    <property type="protein sequence ID" value="KAF2689798.1"/>
    <property type="molecule type" value="Genomic_DNA"/>
</dbReference>
<reference evidence="3" key="1">
    <citation type="journal article" date="2020" name="Stud. Mycol.">
        <title>101 Dothideomycetes genomes: a test case for predicting lifestyles and emergence of pathogens.</title>
        <authorList>
            <person name="Haridas S."/>
            <person name="Albert R."/>
            <person name="Binder M."/>
            <person name="Bloem J."/>
            <person name="Labutti K."/>
            <person name="Salamov A."/>
            <person name="Andreopoulos B."/>
            <person name="Baker S."/>
            <person name="Barry K."/>
            <person name="Bills G."/>
            <person name="Bluhm B."/>
            <person name="Cannon C."/>
            <person name="Castanera R."/>
            <person name="Culley D."/>
            <person name="Daum C."/>
            <person name="Ezra D."/>
            <person name="Gonzalez J."/>
            <person name="Henrissat B."/>
            <person name="Kuo A."/>
            <person name="Liang C."/>
            <person name="Lipzen A."/>
            <person name="Lutzoni F."/>
            <person name="Magnuson J."/>
            <person name="Mondo S."/>
            <person name="Nolan M."/>
            <person name="Ohm R."/>
            <person name="Pangilinan J."/>
            <person name="Park H.-J."/>
            <person name="Ramirez L."/>
            <person name="Alfaro M."/>
            <person name="Sun H."/>
            <person name="Tritt A."/>
            <person name="Yoshinaga Y."/>
            <person name="Zwiers L.-H."/>
            <person name="Turgeon B."/>
            <person name="Goodwin S."/>
            <person name="Spatafora J."/>
            <person name="Crous P."/>
            <person name="Grigoriev I."/>
        </authorList>
    </citation>
    <scope>NUCLEOTIDE SEQUENCE</scope>
    <source>
        <strain evidence="3">CBS 122367</strain>
    </source>
</reference>
<dbReference type="AlphaFoldDB" id="A0A6G1JH76"/>
<dbReference type="OrthoDB" id="10663481at2759"/>
<keyword evidence="4" id="KW-1185">Reference proteome</keyword>